<evidence type="ECO:0000313" key="3">
    <source>
        <dbReference type="Proteomes" id="UP000538566"/>
    </source>
</evidence>
<proteinExistence type="predicted"/>
<organism evidence="2 3">
    <name type="scientific">Novosphingobium taihuense</name>
    <dbReference type="NCBI Taxonomy" id="260085"/>
    <lineage>
        <taxon>Bacteria</taxon>
        <taxon>Pseudomonadati</taxon>
        <taxon>Pseudomonadota</taxon>
        <taxon>Alphaproteobacteria</taxon>
        <taxon>Sphingomonadales</taxon>
        <taxon>Sphingomonadaceae</taxon>
        <taxon>Novosphingobium</taxon>
    </lineage>
</organism>
<dbReference type="InterPro" id="IPR004045">
    <property type="entry name" value="Glutathione_S-Trfase_N"/>
</dbReference>
<dbReference type="GO" id="GO:0005737">
    <property type="term" value="C:cytoplasm"/>
    <property type="evidence" value="ECO:0007669"/>
    <property type="project" value="TreeGrafter"/>
</dbReference>
<dbReference type="InterPro" id="IPR040079">
    <property type="entry name" value="Glutathione_S-Trfase"/>
</dbReference>
<dbReference type="Pfam" id="PF13417">
    <property type="entry name" value="GST_N_3"/>
    <property type="match status" value="1"/>
</dbReference>
<dbReference type="InterPro" id="IPR050983">
    <property type="entry name" value="GST_Omega/HSP26"/>
</dbReference>
<name>A0A7W7EVG6_9SPHN</name>
<dbReference type="Gene3D" id="1.20.1050.10">
    <property type="match status" value="1"/>
</dbReference>
<dbReference type="EMBL" id="JACHOA010000006">
    <property type="protein sequence ID" value="MBB4615046.1"/>
    <property type="molecule type" value="Genomic_DNA"/>
</dbReference>
<dbReference type="CDD" id="cd00570">
    <property type="entry name" value="GST_N_family"/>
    <property type="match status" value="1"/>
</dbReference>
<accession>A0A7W7EVG6</accession>
<feature type="domain" description="GST N-terminal" evidence="1">
    <location>
        <begin position="1"/>
        <end position="79"/>
    </location>
</feature>
<dbReference type="SUPFAM" id="SSF47616">
    <property type="entry name" value="GST C-terminal domain-like"/>
    <property type="match status" value="1"/>
</dbReference>
<dbReference type="InterPro" id="IPR036282">
    <property type="entry name" value="Glutathione-S-Trfase_C_sf"/>
</dbReference>
<dbReference type="PROSITE" id="PS50404">
    <property type="entry name" value="GST_NTER"/>
    <property type="match status" value="1"/>
</dbReference>
<comment type="caution">
    <text evidence="2">The sequence shown here is derived from an EMBL/GenBank/DDBJ whole genome shotgun (WGS) entry which is preliminary data.</text>
</comment>
<dbReference type="AlphaFoldDB" id="A0A7W7EVG6"/>
<dbReference type="PANTHER" id="PTHR43968:SF6">
    <property type="entry name" value="GLUTATHIONE S-TRANSFERASE OMEGA"/>
    <property type="match status" value="1"/>
</dbReference>
<keyword evidence="3" id="KW-1185">Reference proteome</keyword>
<dbReference type="GO" id="GO:0016740">
    <property type="term" value="F:transferase activity"/>
    <property type="evidence" value="ECO:0007669"/>
    <property type="project" value="UniProtKB-KW"/>
</dbReference>
<evidence type="ECO:0000313" key="2">
    <source>
        <dbReference type="EMBL" id="MBB4615046.1"/>
    </source>
</evidence>
<dbReference type="SFLD" id="SFLDS00019">
    <property type="entry name" value="Glutathione_Transferase_(cytos"/>
    <property type="match status" value="1"/>
</dbReference>
<gene>
    <name evidence="2" type="ORF">GGR37_003336</name>
</gene>
<dbReference type="RefSeq" id="WP_144908015.1">
    <property type="nucleotide sequence ID" value="NZ_JACHOA010000006.1"/>
</dbReference>
<dbReference type="SUPFAM" id="SSF52833">
    <property type="entry name" value="Thioredoxin-like"/>
    <property type="match status" value="1"/>
</dbReference>
<protein>
    <submittedName>
        <fullName evidence="2">Glutathione S-transferase</fullName>
    </submittedName>
</protein>
<dbReference type="InterPro" id="IPR036249">
    <property type="entry name" value="Thioredoxin-like_sf"/>
</dbReference>
<dbReference type="Gene3D" id="3.40.30.10">
    <property type="entry name" value="Glutaredoxin"/>
    <property type="match status" value="1"/>
</dbReference>
<dbReference type="Proteomes" id="UP000538566">
    <property type="component" value="Unassembled WGS sequence"/>
</dbReference>
<reference evidence="2 3" key="1">
    <citation type="submission" date="2020-08" db="EMBL/GenBank/DDBJ databases">
        <title>Genomic Encyclopedia of Type Strains, Phase IV (KMG-IV): sequencing the most valuable type-strain genomes for metagenomic binning, comparative biology and taxonomic classification.</title>
        <authorList>
            <person name="Goeker M."/>
        </authorList>
    </citation>
    <scope>NUCLEOTIDE SEQUENCE [LARGE SCALE GENOMIC DNA]</scope>
    <source>
        <strain evidence="2 3">DSM 17507</strain>
    </source>
</reference>
<dbReference type="SFLD" id="SFLDG00358">
    <property type="entry name" value="Main_(cytGST)"/>
    <property type="match status" value="1"/>
</dbReference>
<dbReference type="OrthoDB" id="5293590at2"/>
<dbReference type="PANTHER" id="PTHR43968">
    <property type="match status" value="1"/>
</dbReference>
<sequence>MKLYAVTLSPYAARVRLALRLKGISFDLVPPPGGGTRTPEYLAISPIGKIPVLVTDDGLTIAESETIIDYLDEAFPEPSLMPSDPSVRVQIRNAVRMVELYVVPSLSRLFAQMDPASRNTHIVEAEMASLRNGLVLAQHFVDNAGFVAGGAISKADCVVLPTLLLCGVAGQIYGVSDIVSEFSELSGYRAKARKHDDMGAIWNETEEALRAIVR</sequence>
<keyword evidence="2" id="KW-0808">Transferase</keyword>
<evidence type="ECO:0000259" key="1">
    <source>
        <dbReference type="PROSITE" id="PS50404"/>
    </source>
</evidence>